<accession>A0A212A6L1</accession>
<evidence type="ECO:0000256" key="20">
    <source>
        <dbReference type="ARBA" id="ARBA00033328"/>
    </source>
</evidence>
<keyword evidence="9" id="KW-0479">Metal-binding</keyword>
<evidence type="ECO:0000256" key="1">
    <source>
        <dbReference type="ARBA" id="ARBA00004240"/>
    </source>
</evidence>
<evidence type="ECO:0000256" key="11">
    <source>
        <dbReference type="ARBA" id="ARBA00022801"/>
    </source>
</evidence>
<keyword evidence="15" id="KW-0482">Metalloprotease</keyword>
<comment type="subcellular location">
    <subcellularLocation>
        <location evidence="1">Endoplasmic reticulum</location>
    </subcellularLocation>
    <subcellularLocation>
        <location evidence="3">Golgi apparatus</location>
    </subcellularLocation>
    <subcellularLocation>
        <location evidence="2">Lysosome</location>
    </subcellularLocation>
    <subcellularLocation>
        <location evidence="4">Secreted</location>
    </subcellularLocation>
</comment>
<evidence type="ECO:0000256" key="14">
    <source>
        <dbReference type="ARBA" id="ARBA00023034"/>
    </source>
</evidence>
<reference evidence="23 24" key="1">
    <citation type="submission" date="2016-12" db="EMBL/GenBank/DDBJ databases">
        <title>Comparison of Traditional DNA-DNA Hybridization with In Silico Genomic Analysis.</title>
        <authorList>
            <person name="Nicholson A.C."/>
            <person name="Humrighouse B.W."/>
            <person name="Graziano J."/>
            <person name="Lasker B."/>
            <person name="Whitney A.M."/>
            <person name="Mcquiston J.R."/>
        </authorList>
    </citation>
    <scope>NUCLEOTIDE SEQUENCE [LARGE SCALE GENOMIC DNA]</scope>
    <source>
        <strain evidence="23 24">H2240</strain>
    </source>
</reference>
<keyword evidence="24" id="KW-1185">Reference proteome</keyword>
<dbReference type="GO" id="GO:0046872">
    <property type="term" value="F:metal ion binding"/>
    <property type="evidence" value="ECO:0007669"/>
    <property type="project" value="UniProtKB-KW"/>
</dbReference>
<sequence length="404" mass="42777">MTNSRSARLARYLDIICDFGGRRTGSDSERAASEWLGAHLARTGGRVGIQDDNWSGWRPLHASVEIDGESHKACALLNVPATPADGLIAEVLDLGRGTPDDFATHADQIAGRIVLVQHERMFSATTVHRRIKYTEAVDRGAAGLLVVGHRPGSTVAGSSGMSAGEGIPAAGIAPETAAKMIAAGRAKLRLGVEMRPATARSHVIEFGPTSGPVVLLSAHLDGHDPGDAALDNASGVAILLSLVEEFSARPALSQRLRFCFFNLEEWHLTGSRNYVAGLSAAEREEIAVNINLDSLGVPGPMTALTSGFEKLGPFLTEAFATVGEELNVHLPLQVNSDHANFAQAGIPAFRLFGGFDDPQSTAMAILSEDDRREIVSLPDLARAERAIMAVIERASGLCSQAMHG</sequence>
<evidence type="ECO:0000256" key="13">
    <source>
        <dbReference type="ARBA" id="ARBA00022833"/>
    </source>
</evidence>
<dbReference type="OrthoDB" id="9778250at2"/>
<proteinExistence type="predicted"/>
<evidence type="ECO:0000256" key="17">
    <source>
        <dbReference type="ARBA" id="ARBA00023180"/>
    </source>
</evidence>
<dbReference type="GO" id="GO:0005576">
    <property type="term" value="C:extracellular region"/>
    <property type="evidence" value="ECO:0007669"/>
    <property type="project" value="UniProtKB-SubCell"/>
</dbReference>
<evidence type="ECO:0000256" key="6">
    <source>
        <dbReference type="ARBA" id="ARBA00022525"/>
    </source>
</evidence>
<evidence type="ECO:0000259" key="22">
    <source>
        <dbReference type="Pfam" id="PF04389"/>
    </source>
</evidence>
<dbReference type="PANTHER" id="PTHR12053">
    <property type="entry name" value="PROTEASE FAMILY M28 PLASMA GLUTAMATE CARBOXYPEPTIDASE-RELATED"/>
    <property type="match status" value="1"/>
</dbReference>
<evidence type="ECO:0000256" key="16">
    <source>
        <dbReference type="ARBA" id="ARBA00023145"/>
    </source>
</evidence>
<comment type="caution">
    <text evidence="23">The sequence shown here is derived from an EMBL/GenBank/DDBJ whole genome shotgun (WGS) entry which is preliminary data.</text>
</comment>
<dbReference type="InterPro" id="IPR046450">
    <property type="entry name" value="PA_dom_sf"/>
</dbReference>
<feature type="domain" description="PA" evidence="21">
    <location>
        <begin position="98"/>
        <end position="178"/>
    </location>
</feature>
<keyword evidence="7" id="KW-0121">Carboxypeptidase</keyword>
<evidence type="ECO:0000256" key="8">
    <source>
        <dbReference type="ARBA" id="ARBA00022670"/>
    </source>
</evidence>
<protein>
    <recommendedName>
        <fullName evidence="5">Carboxypeptidase Q</fullName>
    </recommendedName>
    <alternativeName>
        <fullName evidence="20">Plasma glutamate carboxypeptidase</fullName>
    </alternativeName>
</protein>
<keyword evidence="16" id="KW-0865">Zymogen</keyword>
<dbReference type="Pfam" id="PF04389">
    <property type="entry name" value="Peptidase_M28"/>
    <property type="match status" value="1"/>
</dbReference>
<dbReference type="InterPro" id="IPR007484">
    <property type="entry name" value="Peptidase_M28"/>
</dbReference>
<keyword evidence="13" id="KW-0862">Zinc</keyword>
<keyword evidence="6" id="KW-0964">Secreted</keyword>
<evidence type="ECO:0000256" key="5">
    <source>
        <dbReference type="ARBA" id="ARBA00014116"/>
    </source>
</evidence>
<dbReference type="GO" id="GO:0004180">
    <property type="term" value="F:carboxypeptidase activity"/>
    <property type="evidence" value="ECO:0007669"/>
    <property type="project" value="UniProtKB-KW"/>
</dbReference>
<dbReference type="EMBL" id="NIPW01000051">
    <property type="protein sequence ID" value="OWJ74814.1"/>
    <property type="molecule type" value="Genomic_DNA"/>
</dbReference>
<dbReference type="Gene3D" id="3.40.630.10">
    <property type="entry name" value="Zn peptidases"/>
    <property type="match status" value="1"/>
</dbReference>
<evidence type="ECO:0000256" key="10">
    <source>
        <dbReference type="ARBA" id="ARBA00022729"/>
    </source>
</evidence>
<evidence type="ECO:0000256" key="18">
    <source>
        <dbReference type="ARBA" id="ARBA00023228"/>
    </source>
</evidence>
<evidence type="ECO:0000256" key="3">
    <source>
        <dbReference type="ARBA" id="ARBA00004555"/>
    </source>
</evidence>
<evidence type="ECO:0000256" key="9">
    <source>
        <dbReference type="ARBA" id="ARBA00022723"/>
    </source>
</evidence>
<name>A0A212A6L1_9RHOB</name>
<dbReference type="AlphaFoldDB" id="A0A212A6L1"/>
<dbReference type="GO" id="GO:0006508">
    <property type="term" value="P:proteolysis"/>
    <property type="evidence" value="ECO:0007669"/>
    <property type="project" value="UniProtKB-KW"/>
</dbReference>
<dbReference type="InterPro" id="IPR039866">
    <property type="entry name" value="CPQ"/>
</dbReference>
<evidence type="ECO:0000256" key="12">
    <source>
        <dbReference type="ARBA" id="ARBA00022824"/>
    </source>
</evidence>
<evidence type="ECO:0000256" key="15">
    <source>
        <dbReference type="ARBA" id="ARBA00023049"/>
    </source>
</evidence>
<organism evidence="23 24">
    <name type="scientific">Haematobacter genomosp. 1</name>
    <dbReference type="NCBI Taxonomy" id="366618"/>
    <lineage>
        <taxon>Bacteria</taxon>
        <taxon>Pseudomonadati</taxon>
        <taxon>Pseudomonadota</taxon>
        <taxon>Alphaproteobacteria</taxon>
        <taxon>Rhodobacterales</taxon>
        <taxon>Paracoccaceae</taxon>
        <taxon>Haematobacter</taxon>
    </lineage>
</organism>
<dbReference type="SUPFAM" id="SSF52025">
    <property type="entry name" value="PA domain"/>
    <property type="match status" value="1"/>
</dbReference>
<dbReference type="PANTHER" id="PTHR12053:SF3">
    <property type="entry name" value="CARBOXYPEPTIDASE Q"/>
    <property type="match status" value="1"/>
</dbReference>
<evidence type="ECO:0000256" key="4">
    <source>
        <dbReference type="ARBA" id="ARBA00004613"/>
    </source>
</evidence>
<dbReference type="GO" id="GO:0070573">
    <property type="term" value="F:metallodipeptidase activity"/>
    <property type="evidence" value="ECO:0007669"/>
    <property type="project" value="InterPro"/>
</dbReference>
<keyword evidence="10" id="KW-0732">Signal</keyword>
<feature type="domain" description="Peptidase M28" evidence="22">
    <location>
        <begin position="211"/>
        <end position="357"/>
    </location>
</feature>
<evidence type="ECO:0000259" key="21">
    <source>
        <dbReference type="Pfam" id="PF02225"/>
    </source>
</evidence>
<dbReference type="Pfam" id="PF02225">
    <property type="entry name" value="PA"/>
    <property type="match status" value="1"/>
</dbReference>
<evidence type="ECO:0000313" key="23">
    <source>
        <dbReference type="EMBL" id="OWJ74814.1"/>
    </source>
</evidence>
<dbReference type="GO" id="GO:0005764">
    <property type="term" value="C:lysosome"/>
    <property type="evidence" value="ECO:0007669"/>
    <property type="project" value="UniProtKB-SubCell"/>
</dbReference>
<dbReference type="Gene3D" id="3.50.30.30">
    <property type="match status" value="1"/>
</dbReference>
<evidence type="ECO:0000313" key="24">
    <source>
        <dbReference type="Proteomes" id="UP000196878"/>
    </source>
</evidence>
<keyword evidence="12" id="KW-0256">Endoplasmic reticulum</keyword>
<dbReference type="RefSeq" id="WP_088216824.1">
    <property type="nucleotide sequence ID" value="NZ_NIPW01000051.1"/>
</dbReference>
<keyword evidence="11" id="KW-0378">Hydrolase</keyword>
<comment type="subunit">
    <text evidence="19">Homodimer. The monomeric form is inactive while the homodimer is active.</text>
</comment>
<dbReference type="Proteomes" id="UP000196878">
    <property type="component" value="Unassembled WGS sequence"/>
</dbReference>
<evidence type="ECO:0000256" key="2">
    <source>
        <dbReference type="ARBA" id="ARBA00004371"/>
    </source>
</evidence>
<evidence type="ECO:0000256" key="7">
    <source>
        <dbReference type="ARBA" id="ARBA00022645"/>
    </source>
</evidence>
<keyword evidence="18" id="KW-0458">Lysosome</keyword>
<keyword evidence="17" id="KW-0325">Glycoprotein</keyword>
<keyword evidence="8" id="KW-0645">Protease</keyword>
<dbReference type="SUPFAM" id="SSF53187">
    <property type="entry name" value="Zn-dependent exopeptidases"/>
    <property type="match status" value="1"/>
</dbReference>
<keyword evidence="14" id="KW-0333">Golgi apparatus</keyword>
<dbReference type="InterPro" id="IPR003137">
    <property type="entry name" value="PA_domain"/>
</dbReference>
<evidence type="ECO:0000256" key="19">
    <source>
        <dbReference type="ARBA" id="ARBA00025833"/>
    </source>
</evidence>
<gene>
    <name evidence="23" type="ORF">CDV49_18670</name>
</gene>